<evidence type="ECO:0000313" key="4">
    <source>
        <dbReference type="EMBL" id="GAG39972.1"/>
    </source>
</evidence>
<dbReference type="SUPFAM" id="SSF52518">
    <property type="entry name" value="Thiamin diphosphate-binding fold (THDP-binding)"/>
    <property type="match status" value="1"/>
</dbReference>
<evidence type="ECO:0000259" key="2">
    <source>
        <dbReference type="Pfam" id="PF01855"/>
    </source>
</evidence>
<gene>
    <name evidence="4" type="ORF">S01H1_69457</name>
</gene>
<dbReference type="PANTHER" id="PTHR43088:SF1">
    <property type="entry name" value="SUBUNIT OF PYRUVATE:FLAVODOXIN OXIDOREDUCTASE"/>
    <property type="match status" value="1"/>
</dbReference>
<feature type="domain" description="Pyruvate:ferredoxin oxidoreductase core" evidence="3">
    <location>
        <begin position="159"/>
        <end position="238"/>
    </location>
</feature>
<dbReference type="EMBL" id="BARS01046118">
    <property type="protein sequence ID" value="GAG39972.1"/>
    <property type="molecule type" value="Genomic_DNA"/>
</dbReference>
<dbReference type="InterPro" id="IPR033412">
    <property type="entry name" value="PFOR_II"/>
</dbReference>
<accession>X0XXR6</accession>
<feature type="domain" description="Pyruvate flavodoxin/ferredoxin oxidoreductase pyrimidine binding" evidence="2">
    <location>
        <begin position="1"/>
        <end position="127"/>
    </location>
</feature>
<reference evidence="4" key="1">
    <citation type="journal article" date="2014" name="Front. Microbiol.">
        <title>High frequency of phylogenetically diverse reductive dehalogenase-homologous genes in deep subseafloor sedimentary metagenomes.</title>
        <authorList>
            <person name="Kawai M."/>
            <person name="Futagami T."/>
            <person name="Toyoda A."/>
            <person name="Takaki Y."/>
            <person name="Nishi S."/>
            <person name="Hori S."/>
            <person name="Arai W."/>
            <person name="Tsubouchi T."/>
            <person name="Morono Y."/>
            <person name="Uchiyama I."/>
            <person name="Ito T."/>
            <person name="Fujiyama A."/>
            <person name="Inagaki F."/>
            <person name="Takami H."/>
        </authorList>
    </citation>
    <scope>NUCLEOTIDE SEQUENCE</scope>
    <source>
        <strain evidence="4">Expedition CK06-06</strain>
    </source>
</reference>
<feature type="non-terminal residue" evidence="4">
    <location>
        <position position="247"/>
    </location>
</feature>
<keyword evidence="1" id="KW-0560">Oxidoreductase</keyword>
<evidence type="ECO:0000259" key="3">
    <source>
        <dbReference type="Pfam" id="PF17147"/>
    </source>
</evidence>
<dbReference type="InterPro" id="IPR009014">
    <property type="entry name" value="Transketo_C/PFOR_II"/>
</dbReference>
<evidence type="ECO:0008006" key="5">
    <source>
        <dbReference type="Google" id="ProtNLM"/>
    </source>
</evidence>
<proteinExistence type="predicted"/>
<dbReference type="InterPro" id="IPR052368">
    <property type="entry name" value="2-oxoacid_oxidoreductase"/>
</dbReference>
<feature type="non-terminal residue" evidence="4">
    <location>
        <position position="1"/>
    </location>
</feature>
<dbReference type="PANTHER" id="PTHR43088">
    <property type="entry name" value="SUBUNIT OF PYRUVATE:FLAVODOXIN OXIDOREDUCTASE-RELATED"/>
    <property type="match status" value="1"/>
</dbReference>
<sequence>TGQSVRVASGDIMQAKWGSHGDYQIIAFCPWSVQEAYNQTVQAFNLAEKYRVPVFLLTEEAIGHLRERIEVSRNMEIFNRKKKPGAAPFGTKESDGIPPMPTFGEGEKLLITGSTHDEYGIRRVSSPSAQAKLTSRLNNKILNNQDKIIDYEVHYIDDADLLVIAYGFTARSALFAIEELRQRRKKIGMLRLKTLWPFADKIVKDIGGKVEKIFVPEMNRGQIAGEVMKYVCGDVVSYSQTNGEVIH</sequence>
<dbReference type="Gene3D" id="3.40.50.970">
    <property type="match status" value="1"/>
</dbReference>
<name>X0XXR6_9ZZZZ</name>
<protein>
    <recommendedName>
        <fullName evidence="5">Pyruvate flavodoxin/ferredoxin oxidoreductase pyrimidine binding domain-containing protein</fullName>
    </recommendedName>
</protein>
<dbReference type="Pfam" id="PF01855">
    <property type="entry name" value="POR_N"/>
    <property type="match status" value="1"/>
</dbReference>
<dbReference type="AlphaFoldDB" id="X0XXR6"/>
<dbReference type="SUPFAM" id="SSF52922">
    <property type="entry name" value="TK C-terminal domain-like"/>
    <property type="match status" value="1"/>
</dbReference>
<dbReference type="InterPro" id="IPR029061">
    <property type="entry name" value="THDP-binding"/>
</dbReference>
<dbReference type="GO" id="GO:0016491">
    <property type="term" value="F:oxidoreductase activity"/>
    <property type="evidence" value="ECO:0007669"/>
    <property type="project" value="UniProtKB-KW"/>
</dbReference>
<organism evidence="4">
    <name type="scientific">marine sediment metagenome</name>
    <dbReference type="NCBI Taxonomy" id="412755"/>
    <lineage>
        <taxon>unclassified sequences</taxon>
        <taxon>metagenomes</taxon>
        <taxon>ecological metagenomes</taxon>
    </lineage>
</organism>
<evidence type="ECO:0000256" key="1">
    <source>
        <dbReference type="ARBA" id="ARBA00023002"/>
    </source>
</evidence>
<dbReference type="InterPro" id="IPR002880">
    <property type="entry name" value="Pyrv_Fd/Flavodoxin_OxRdtase_N"/>
</dbReference>
<dbReference type="Gene3D" id="3.40.50.920">
    <property type="match status" value="1"/>
</dbReference>
<dbReference type="Pfam" id="PF17147">
    <property type="entry name" value="PFOR_II"/>
    <property type="match status" value="1"/>
</dbReference>
<comment type="caution">
    <text evidence="4">The sequence shown here is derived from an EMBL/GenBank/DDBJ whole genome shotgun (WGS) entry which is preliminary data.</text>
</comment>